<proteinExistence type="predicted"/>
<dbReference type="InterPro" id="IPR045220">
    <property type="entry name" value="FRHB/FDHB/HCAR-like"/>
</dbReference>
<accession>A0ABT7VSG8</accession>
<organism evidence="2 3">
    <name type="scientific">Candidatus Marithioploca araucensis</name>
    <dbReference type="NCBI Taxonomy" id="70273"/>
    <lineage>
        <taxon>Bacteria</taxon>
        <taxon>Pseudomonadati</taxon>
        <taxon>Pseudomonadota</taxon>
        <taxon>Gammaproteobacteria</taxon>
        <taxon>Thiotrichales</taxon>
        <taxon>Thiotrichaceae</taxon>
        <taxon>Candidatus Marithioploca</taxon>
    </lineage>
</organism>
<keyword evidence="3" id="KW-1185">Reference proteome</keyword>
<sequence length="271" mass="30678">MAYSSDDGVRYSASSGGFCKSFLWYLVDLDEGIDEAIITRTGSKHSPLIPEVIATKKREDIFSTRTNSVYAPTNPISVLKDLDPSKGYVFTGLGCHVRNLRLLQRRGIAKNVKLVVGLLCSHTPNINIVKQLFEKLNLNEKDVIKIEYRGNGWPGGFTAYMKNGSTKYVSSKHYFPNDLNNAPQCCKSCSEVSKEADVVVCDPWRIISPRNEYNGKTLVLCRNVMADRLVVDAAKKKYIIIESSDVDAFFRSQGEHLFSKILRKWRKRRKK</sequence>
<evidence type="ECO:0000313" key="3">
    <source>
        <dbReference type="Proteomes" id="UP001171945"/>
    </source>
</evidence>
<dbReference type="PANTHER" id="PTHR31332">
    <property type="entry name" value="7-HYDROXYMETHYL CHLOROPHYLL A REDUCTASE, CHLOROPLASTIC"/>
    <property type="match status" value="1"/>
</dbReference>
<dbReference type="InterPro" id="IPR007525">
    <property type="entry name" value="FrhB_FdhB_C"/>
</dbReference>
<evidence type="ECO:0000259" key="1">
    <source>
        <dbReference type="Pfam" id="PF04432"/>
    </source>
</evidence>
<protein>
    <submittedName>
        <fullName evidence="2">Coenzyme F420 hydrogenase/dehydrogenase, beta subunit C-terminal domain</fullName>
    </submittedName>
</protein>
<dbReference type="Proteomes" id="UP001171945">
    <property type="component" value="Unassembled WGS sequence"/>
</dbReference>
<reference evidence="2" key="1">
    <citation type="submission" date="2023-06" db="EMBL/GenBank/DDBJ databases">
        <title>Uncultivated large filamentous bacteria from sulfidic sediments reveal new species and different genomic features in energy metabolism and defense.</title>
        <authorList>
            <person name="Fonseca A."/>
        </authorList>
    </citation>
    <scope>NUCLEOTIDE SEQUENCE</scope>
    <source>
        <strain evidence="2">HSG4</strain>
    </source>
</reference>
<name>A0ABT7VSG8_9GAMM</name>
<gene>
    <name evidence="2" type="ORF">QUF54_01380</name>
</gene>
<comment type="caution">
    <text evidence="2">The sequence shown here is derived from an EMBL/GenBank/DDBJ whole genome shotgun (WGS) entry which is preliminary data.</text>
</comment>
<evidence type="ECO:0000313" key="2">
    <source>
        <dbReference type="EMBL" id="MDM8561988.1"/>
    </source>
</evidence>
<dbReference type="Pfam" id="PF04432">
    <property type="entry name" value="FrhB_FdhB_C"/>
    <property type="match status" value="1"/>
</dbReference>
<dbReference type="EMBL" id="JAUCGM010000033">
    <property type="protein sequence ID" value="MDM8561988.1"/>
    <property type="molecule type" value="Genomic_DNA"/>
</dbReference>
<dbReference type="PANTHER" id="PTHR31332:SF0">
    <property type="entry name" value="7-HYDROXYMETHYL CHLOROPHYLL A REDUCTASE, CHLOROPLASTIC"/>
    <property type="match status" value="1"/>
</dbReference>
<feature type="domain" description="Coenzyme F420 hydrogenase/dehydrogenase beta subunit C-terminal" evidence="1">
    <location>
        <begin position="87"/>
        <end position="243"/>
    </location>
</feature>